<organism evidence="2 3">
    <name type="scientific">Crassaminicella thermophila</name>
    <dbReference type="NCBI Taxonomy" id="2599308"/>
    <lineage>
        <taxon>Bacteria</taxon>
        <taxon>Bacillati</taxon>
        <taxon>Bacillota</taxon>
        <taxon>Clostridia</taxon>
        <taxon>Eubacteriales</taxon>
        <taxon>Clostridiaceae</taxon>
        <taxon>Crassaminicella</taxon>
    </lineage>
</organism>
<dbReference type="InterPro" id="IPR011852">
    <property type="entry name" value="TRAP_TAXI"/>
</dbReference>
<dbReference type="RefSeq" id="WP_148808415.1">
    <property type="nucleotide sequence ID" value="NZ_CP042243.1"/>
</dbReference>
<accession>A0A5C0SBQ1</accession>
<dbReference type="CDD" id="cd13567">
    <property type="entry name" value="PBP2_TtGluBP"/>
    <property type="match status" value="1"/>
</dbReference>
<gene>
    <name evidence="2" type="ORF">FQB35_02570</name>
</gene>
<reference evidence="2 3" key="1">
    <citation type="submission" date="2019-07" db="EMBL/GenBank/DDBJ databases">
        <title>Complete genome of Crassaminicella thermophila SY095.</title>
        <authorList>
            <person name="Li X."/>
        </authorList>
    </citation>
    <scope>NUCLEOTIDE SEQUENCE [LARGE SCALE GENOMIC DNA]</scope>
    <source>
        <strain evidence="2 3">SY095</strain>
    </source>
</reference>
<feature type="chain" id="PRO_5038831217" evidence="1">
    <location>
        <begin position="20"/>
        <end position="332"/>
    </location>
</feature>
<dbReference type="AlphaFoldDB" id="A0A5C0SBQ1"/>
<dbReference type="PANTHER" id="PTHR42941:SF1">
    <property type="entry name" value="SLL1037 PROTEIN"/>
    <property type="match status" value="1"/>
</dbReference>
<keyword evidence="1" id="KW-0732">Signal</keyword>
<evidence type="ECO:0000313" key="3">
    <source>
        <dbReference type="Proteomes" id="UP000324646"/>
    </source>
</evidence>
<dbReference type="NCBIfam" id="TIGR02122">
    <property type="entry name" value="TRAP_TAXI"/>
    <property type="match status" value="1"/>
</dbReference>
<dbReference type="Gene3D" id="3.40.190.10">
    <property type="entry name" value="Periplasmic binding protein-like II"/>
    <property type="match status" value="2"/>
</dbReference>
<dbReference type="OrthoDB" id="9776669at2"/>
<sequence length="332" mass="35635">MKRKLSILLALMLVLSVFAVGCSNSKDGQPASEDQASASKEKMFVTIATGGSSGPYFAIGGAISNLLNEKLDNVNASVQSTGASAVNATLLGEKKAELAFAMNDVINYAYTGTEVFKDKGKVENLRGVAALYPNFVQVVTLEGSGINEISDLKGKRVGVGAPGSGTEVNARQILGAHGITYDDIDEDFLSYSESIEQLKNGSVDAAFLTSGLPNAVIMDICTTHDVKIVPIRKEVVEKLAKEFPFYSSEKIPAGTYDNKEDVETAAVTTLLVTRAELSEDEVYEITKTIFENIDTLHEAHSAAKRISLDTVRQGMPIPLHPGAEKYYKEQGK</sequence>
<evidence type="ECO:0000313" key="2">
    <source>
        <dbReference type="EMBL" id="QEK11342.1"/>
    </source>
</evidence>
<dbReference type="EMBL" id="CP042243">
    <property type="protein sequence ID" value="QEK11342.1"/>
    <property type="molecule type" value="Genomic_DNA"/>
</dbReference>
<keyword evidence="3" id="KW-1185">Reference proteome</keyword>
<protein>
    <submittedName>
        <fullName evidence="2">TAXI family TRAP transporter solute-binding subunit</fullName>
    </submittedName>
</protein>
<dbReference type="Proteomes" id="UP000324646">
    <property type="component" value="Chromosome"/>
</dbReference>
<dbReference type="PROSITE" id="PS51257">
    <property type="entry name" value="PROKAR_LIPOPROTEIN"/>
    <property type="match status" value="1"/>
</dbReference>
<dbReference type="Pfam" id="PF16868">
    <property type="entry name" value="NMT1_3"/>
    <property type="match status" value="1"/>
</dbReference>
<dbReference type="KEGG" id="crs:FQB35_02570"/>
<name>A0A5C0SBQ1_CRATE</name>
<feature type="signal peptide" evidence="1">
    <location>
        <begin position="1"/>
        <end position="19"/>
    </location>
</feature>
<evidence type="ECO:0000256" key="1">
    <source>
        <dbReference type="SAM" id="SignalP"/>
    </source>
</evidence>
<dbReference type="SUPFAM" id="SSF53850">
    <property type="entry name" value="Periplasmic binding protein-like II"/>
    <property type="match status" value="1"/>
</dbReference>
<dbReference type="PANTHER" id="PTHR42941">
    <property type="entry name" value="SLL1037 PROTEIN"/>
    <property type="match status" value="1"/>
</dbReference>
<proteinExistence type="predicted"/>